<comment type="cofactor">
    <cofactor evidence="2 8 9">
        <name>Mg(2+)</name>
        <dbReference type="ChEBI" id="CHEBI:18420"/>
    </cofactor>
</comment>
<dbReference type="Gene3D" id="3.30.540.10">
    <property type="entry name" value="Fructose-1,6-Bisphosphatase, subunit A, domain 1"/>
    <property type="match status" value="1"/>
</dbReference>
<dbReference type="InterPro" id="IPR033942">
    <property type="entry name" value="IMPase"/>
</dbReference>
<keyword evidence="4 8" id="KW-0479">Metal-binding</keyword>
<dbReference type="InterPro" id="IPR020583">
    <property type="entry name" value="Inositol_monoP_metal-BS"/>
</dbReference>
<dbReference type="GO" id="GO:0031564">
    <property type="term" value="P:transcription antitermination"/>
    <property type="evidence" value="ECO:0007669"/>
    <property type="project" value="UniProtKB-KW"/>
</dbReference>
<name>A0AAW9RLW5_9GAMM</name>
<protein>
    <recommendedName>
        <fullName evidence="9">Inositol-1-monophosphatase</fullName>
        <ecNumber evidence="9">3.1.3.25</ecNumber>
    </recommendedName>
</protein>
<dbReference type="EC" id="3.1.3.25" evidence="9"/>
<dbReference type="PANTHER" id="PTHR20854:SF4">
    <property type="entry name" value="INOSITOL-1-MONOPHOSPHATASE-RELATED"/>
    <property type="match status" value="1"/>
</dbReference>
<comment type="caution">
    <text evidence="10">The sequence shown here is derived from an EMBL/GenBank/DDBJ whole genome shotgun (WGS) entry which is preliminary data.</text>
</comment>
<dbReference type="EMBL" id="JAZHOG010000008">
    <property type="protein sequence ID" value="MEJ8568551.1"/>
    <property type="molecule type" value="Genomic_DNA"/>
</dbReference>
<evidence type="ECO:0000256" key="2">
    <source>
        <dbReference type="ARBA" id="ARBA00001946"/>
    </source>
</evidence>
<keyword evidence="11" id="KW-1185">Reference proteome</keyword>
<comment type="similarity">
    <text evidence="3 9">Belongs to the inositol monophosphatase superfamily.</text>
</comment>
<dbReference type="PROSITE" id="PS00630">
    <property type="entry name" value="IMP_2"/>
    <property type="match status" value="1"/>
</dbReference>
<keyword evidence="6" id="KW-0804">Transcription</keyword>
<dbReference type="GO" id="GO:0007165">
    <property type="term" value="P:signal transduction"/>
    <property type="evidence" value="ECO:0007669"/>
    <property type="project" value="TreeGrafter"/>
</dbReference>
<feature type="binding site" evidence="8">
    <location>
        <position position="85"/>
    </location>
    <ligand>
        <name>Mg(2+)</name>
        <dbReference type="ChEBI" id="CHEBI:18420"/>
        <label>1</label>
        <note>catalytic</note>
    </ligand>
</feature>
<keyword evidence="7 8" id="KW-0460">Magnesium</keyword>
<dbReference type="GO" id="GO:0008934">
    <property type="term" value="F:inositol monophosphate 1-phosphatase activity"/>
    <property type="evidence" value="ECO:0007669"/>
    <property type="project" value="InterPro"/>
</dbReference>
<dbReference type="InterPro" id="IPR000760">
    <property type="entry name" value="Inositol_monophosphatase-like"/>
</dbReference>
<dbReference type="InterPro" id="IPR020550">
    <property type="entry name" value="Inositol_monophosphatase_CS"/>
</dbReference>
<evidence type="ECO:0000256" key="5">
    <source>
        <dbReference type="ARBA" id="ARBA00022801"/>
    </source>
</evidence>
<keyword evidence="6" id="KW-0889">Transcription antitermination</keyword>
<sequence length="267" mass="29813">MTHSVINVAVGAAKAAGEMMRRQFDKVGSIPFQHKARHDYVSEVDRACEAEIVREIRRYFPDHAFLCEESGESGEGDIVWVIDPLDGTSNYLHGLPHFGVSIAQQVKGRTEHAVVYDPMRDELFTASRGNGAVLNNRRIRVSNRNDLDGAILATAFPFRQRSKLPRYGRVFQAVFEQVEDFRRAGTACLDLTWVAAGRLDGFFEIGLHPWDVCAGALIVREAGGVVMDFDGNDDVENAGTLIAAPYRVMTPLRQLIHSRWKQPDRTG</sequence>
<dbReference type="PRINTS" id="PR00377">
    <property type="entry name" value="IMPHPHTASES"/>
</dbReference>
<dbReference type="InterPro" id="IPR022337">
    <property type="entry name" value="Inositol_monophosphatase_SuhB"/>
</dbReference>
<evidence type="ECO:0000313" key="10">
    <source>
        <dbReference type="EMBL" id="MEJ8568551.1"/>
    </source>
</evidence>
<dbReference type="PROSITE" id="PS00629">
    <property type="entry name" value="IMP_1"/>
    <property type="match status" value="1"/>
</dbReference>
<dbReference type="GO" id="GO:0046872">
    <property type="term" value="F:metal ion binding"/>
    <property type="evidence" value="ECO:0007669"/>
    <property type="project" value="UniProtKB-KW"/>
</dbReference>
<dbReference type="Gene3D" id="3.40.190.80">
    <property type="match status" value="1"/>
</dbReference>
<dbReference type="CDD" id="cd01639">
    <property type="entry name" value="IMPase"/>
    <property type="match status" value="1"/>
</dbReference>
<keyword evidence="5 9" id="KW-0378">Hydrolase</keyword>
<evidence type="ECO:0000256" key="3">
    <source>
        <dbReference type="ARBA" id="ARBA00009759"/>
    </source>
</evidence>
<evidence type="ECO:0000256" key="4">
    <source>
        <dbReference type="ARBA" id="ARBA00022723"/>
    </source>
</evidence>
<evidence type="ECO:0000256" key="1">
    <source>
        <dbReference type="ARBA" id="ARBA00001033"/>
    </source>
</evidence>
<dbReference type="Proteomes" id="UP001359886">
    <property type="component" value="Unassembled WGS sequence"/>
</dbReference>
<evidence type="ECO:0000256" key="8">
    <source>
        <dbReference type="PIRSR" id="PIRSR600760-2"/>
    </source>
</evidence>
<dbReference type="GO" id="GO:0006020">
    <property type="term" value="P:inositol metabolic process"/>
    <property type="evidence" value="ECO:0007669"/>
    <property type="project" value="TreeGrafter"/>
</dbReference>
<evidence type="ECO:0000256" key="7">
    <source>
        <dbReference type="ARBA" id="ARBA00022842"/>
    </source>
</evidence>
<evidence type="ECO:0000313" key="11">
    <source>
        <dbReference type="Proteomes" id="UP001359886"/>
    </source>
</evidence>
<dbReference type="GO" id="GO:0046854">
    <property type="term" value="P:phosphatidylinositol phosphate biosynthetic process"/>
    <property type="evidence" value="ECO:0007669"/>
    <property type="project" value="InterPro"/>
</dbReference>
<dbReference type="AlphaFoldDB" id="A0AAW9RLW5"/>
<dbReference type="FunFam" id="3.30.540.10:FF:000003">
    <property type="entry name" value="Inositol-1-monophosphatase"/>
    <property type="match status" value="1"/>
</dbReference>
<keyword evidence="6" id="KW-0805">Transcription regulation</keyword>
<evidence type="ECO:0000256" key="6">
    <source>
        <dbReference type="ARBA" id="ARBA00022814"/>
    </source>
</evidence>
<proteinExistence type="inferred from homology"/>
<feature type="binding site" evidence="8">
    <location>
        <position position="211"/>
    </location>
    <ligand>
        <name>Mg(2+)</name>
        <dbReference type="ChEBI" id="CHEBI:18420"/>
        <label>1</label>
        <note>catalytic</note>
    </ligand>
</feature>
<accession>A0AAW9RLW5</accession>
<feature type="binding site" evidence="8">
    <location>
        <position position="83"/>
    </location>
    <ligand>
        <name>Mg(2+)</name>
        <dbReference type="ChEBI" id="CHEBI:18420"/>
        <label>1</label>
        <note>catalytic</note>
    </ligand>
</feature>
<dbReference type="PANTHER" id="PTHR20854">
    <property type="entry name" value="INOSITOL MONOPHOSPHATASE"/>
    <property type="match status" value="1"/>
</dbReference>
<dbReference type="SUPFAM" id="SSF56655">
    <property type="entry name" value="Carbohydrate phosphatase"/>
    <property type="match status" value="1"/>
</dbReference>
<organism evidence="10 11">
    <name type="scientific">Elongatibacter sediminis</name>
    <dbReference type="NCBI Taxonomy" id="3119006"/>
    <lineage>
        <taxon>Bacteria</taxon>
        <taxon>Pseudomonadati</taxon>
        <taxon>Pseudomonadota</taxon>
        <taxon>Gammaproteobacteria</taxon>
        <taxon>Chromatiales</taxon>
        <taxon>Wenzhouxiangellaceae</taxon>
        <taxon>Elongatibacter</taxon>
    </lineage>
</organism>
<comment type="catalytic activity">
    <reaction evidence="1 9">
        <text>a myo-inositol phosphate + H2O = myo-inositol + phosphate</text>
        <dbReference type="Rhea" id="RHEA:24056"/>
        <dbReference type="ChEBI" id="CHEBI:15377"/>
        <dbReference type="ChEBI" id="CHEBI:17268"/>
        <dbReference type="ChEBI" id="CHEBI:43474"/>
        <dbReference type="ChEBI" id="CHEBI:84139"/>
        <dbReference type="EC" id="3.1.3.25"/>
    </reaction>
</comment>
<dbReference type="Pfam" id="PF00459">
    <property type="entry name" value="Inositol_P"/>
    <property type="match status" value="1"/>
</dbReference>
<dbReference type="RefSeq" id="WP_354695872.1">
    <property type="nucleotide sequence ID" value="NZ_JAZHOG010000008.1"/>
</dbReference>
<feature type="binding site" evidence="8">
    <location>
        <position position="86"/>
    </location>
    <ligand>
        <name>Mg(2+)</name>
        <dbReference type="ChEBI" id="CHEBI:18420"/>
        <label>1</label>
        <note>catalytic</note>
    </ligand>
</feature>
<feature type="binding site" evidence="8">
    <location>
        <position position="68"/>
    </location>
    <ligand>
        <name>Mg(2+)</name>
        <dbReference type="ChEBI" id="CHEBI:18420"/>
        <label>1</label>
        <note>catalytic</note>
    </ligand>
</feature>
<evidence type="ECO:0000256" key="9">
    <source>
        <dbReference type="RuleBase" id="RU364068"/>
    </source>
</evidence>
<gene>
    <name evidence="10" type="ORF">V3330_13040</name>
</gene>
<dbReference type="PRINTS" id="PR01959">
    <property type="entry name" value="SBIMPHPHTASE"/>
</dbReference>
<reference evidence="10 11" key="1">
    <citation type="submission" date="2024-02" db="EMBL/GenBank/DDBJ databases">
        <title>A novel Wenzhouxiangellaceae bacterium, isolated from coastal sediments.</title>
        <authorList>
            <person name="Du Z.-J."/>
            <person name="Ye Y.-Q."/>
            <person name="Zhang X.-Y."/>
        </authorList>
    </citation>
    <scope>NUCLEOTIDE SEQUENCE [LARGE SCALE GENOMIC DNA]</scope>
    <source>
        <strain evidence="10 11">CH-27</strain>
    </source>
</reference>